<dbReference type="PIRSF" id="PIRSF016262">
    <property type="entry name" value="LPLase"/>
    <property type="match status" value="1"/>
</dbReference>
<dbReference type="Gene3D" id="3.30.930.10">
    <property type="entry name" value="Bira Bifunctional Protein, Domain 2"/>
    <property type="match status" value="1"/>
</dbReference>
<evidence type="ECO:0000313" key="6">
    <source>
        <dbReference type="EMBL" id="EQD50675.1"/>
    </source>
</evidence>
<dbReference type="PANTHER" id="PTHR10993">
    <property type="entry name" value="OCTANOYLTRANSFERASE"/>
    <property type="match status" value="1"/>
</dbReference>
<dbReference type="GO" id="GO:0016874">
    <property type="term" value="F:ligase activity"/>
    <property type="evidence" value="ECO:0007669"/>
    <property type="project" value="UniProtKB-KW"/>
</dbReference>
<evidence type="ECO:0000256" key="2">
    <source>
        <dbReference type="ARBA" id="ARBA00012334"/>
    </source>
</evidence>
<dbReference type="GO" id="GO:0033819">
    <property type="term" value="F:lipoyl(octanoyl) transferase activity"/>
    <property type="evidence" value="ECO:0007669"/>
    <property type="project" value="UniProtKB-EC"/>
</dbReference>
<feature type="non-terminal residue" evidence="6">
    <location>
        <position position="1"/>
    </location>
</feature>
<evidence type="ECO:0000256" key="1">
    <source>
        <dbReference type="ARBA" id="ARBA00004821"/>
    </source>
</evidence>
<comment type="caution">
    <text evidence="6">The sequence shown here is derived from an EMBL/GenBank/DDBJ whole genome shotgun (WGS) entry which is preliminary data.</text>
</comment>
<dbReference type="Pfam" id="PF21948">
    <property type="entry name" value="LplA-B_cat"/>
    <property type="match status" value="1"/>
</dbReference>
<dbReference type="EMBL" id="AUZY01007224">
    <property type="protein sequence ID" value="EQD50675.1"/>
    <property type="molecule type" value="Genomic_DNA"/>
</dbReference>
<name>T1B907_9ZZZZ</name>
<gene>
    <name evidence="6" type="ORF">B1B_11157</name>
</gene>
<dbReference type="SUPFAM" id="SSF55681">
    <property type="entry name" value="Class II aaRS and biotin synthetases"/>
    <property type="match status" value="1"/>
</dbReference>
<sequence>AYPIVDLAPRGHDVRAFVHDLEAAVVRTIAEWKVVGGHVPGRRGVWVDGRRKIASVGVAVEGWVTFHGVALNVDVDLAPFDRFHPCGFEGPVMTSLARETGRPVTVEATKPVFVRAFRETYARPAGFGRSVPATATAPLAPGPRP</sequence>
<dbReference type="EC" id="2.3.1.181" evidence="2"/>
<keyword evidence="4" id="KW-0012">Acyltransferase</keyword>
<protein>
    <recommendedName>
        <fullName evidence="2">lipoyl(octanoyl) transferase</fullName>
        <ecNumber evidence="2">2.3.1.181</ecNumber>
    </recommendedName>
</protein>
<dbReference type="AlphaFoldDB" id="T1B907"/>
<evidence type="ECO:0000256" key="4">
    <source>
        <dbReference type="ARBA" id="ARBA00023315"/>
    </source>
</evidence>
<dbReference type="InterPro" id="IPR000544">
    <property type="entry name" value="Octanoyltransferase"/>
</dbReference>
<dbReference type="InterPro" id="IPR045864">
    <property type="entry name" value="aa-tRNA-synth_II/BPL/LPL"/>
</dbReference>
<organism evidence="6">
    <name type="scientific">mine drainage metagenome</name>
    <dbReference type="NCBI Taxonomy" id="410659"/>
    <lineage>
        <taxon>unclassified sequences</taxon>
        <taxon>metagenomes</taxon>
        <taxon>ecological metagenomes</taxon>
    </lineage>
</organism>
<evidence type="ECO:0000256" key="3">
    <source>
        <dbReference type="ARBA" id="ARBA00022679"/>
    </source>
</evidence>
<keyword evidence="3" id="KW-0808">Transferase</keyword>
<feature type="domain" description="BPL/LPL catalytic" evidence="5">
    <location>
        <begin position="1"/>
        <end position="125"/>
    </location>
</feature>
<dbReference type="NCBIfam" id="TIGR00214">
    <property type="entry name" value="lipB"/>
    <property type="match status" value="1"/>
</dbReference>
<reference evidence="6" key="1">
    <citation type="submission" date="2013-08" db="EMBL/GenBank/DDBJ databases">
        <authorList>
            <person name="Mendez C."/>
            <person name="Richter M."/>
            <person name="Ferrer M."/>
            <person name="Sanchez J."/>
        </authorList>
    </citation>
    <scope>NUCLEOTIDE SEQUENCE</scope>
</reference>
<dbReference type="UniPathway" id="UPA00538">
    <property type="reaction ID" value="UER00592"/>
</dbReference>
<dbReference type="PROSITE" id="PS51733">
    <property type="entry name" value="BPL_LPL_CATALYTIC"/>
    <property type="match status" value="1"/>
</dbReference>
<accession>T1B907</accession>
<dbReference type="InterPro" id="IPR004143">
    <property type="entry name" value="BPL_LPL_catalytic"/>
</dbReference>
<reference evidence="6" key="2">
    <citation type="journal article" date="2014" name="ISME J.">
        <title>Microbial stratification in low pH oxic and suboxic macroscopic growths along an acid mine drainage.</title>
        <authorList>
            <person name="Mendez-Garcia C."/>
            <person name="Mesa V."/>
            <person name="Sprenger R.R."/>
            <person name="Richter M."/>
            <person name="Diez M.S."/>
            <person name="Solano J."/>
            <person name="Bargiela R."/>
            <person name="Golyshina O.V."/>
            <person name="Manteca A."/>
            <person name="Ramos J.L."/>
            <person name="Gallego J.R."/>
            <person name="Llorente I."/>
            <person name="Martins Dos Santos V.A."/>
            <person name="Jensen O.N."/>
            <person name="Pelaez A.I."/>
            <person name="Sanchez J."/>
            <person name="Ferrer M."/>
        </authorList>
    </citation>
    <scope>NUCLEOTIDE SEQUENCE</scope>
</reference>
<keyword evidence="6" id="KW-0436">Ligase</keyword>
<evidence type="ECO:0000259" key="5">
    <source>
        <dbReference type="PROSITE" id="PS51733"/>
    </source>
</evidence>
<dbReference type="PANTHER" id="PTHR10993:SF7">
    <property type="entry name" value="LIPOYLTRANSFERASE 2, MITOCHONDRIAL-RELATED"/>
    <property type="match status" value="1"/>
</dbReference>
<comment type="pathway">
    <text evidence="1">Protein modification; protein lipoylation via endogenous pathway; protein N(6)-(lipoyl)lysine from octanoyl-[acyl-carrier-protein]: step 1/2.</text>
</comment>
<proteinExistence type="predicted"/>
<dbReference type="GO" id="GO:0009249">
    <property type="term" value="P:protein lipoylation"/>
    <property type="evidence" value="ECO:0007669"/>
    <property type="project" value="InterPro"/>
</dbReference>